<evidence type="ECO:0000259" key="11">
    <source>
        <dbReference type="Pfam" id="PF00155"/>
    </source>
</evidence>
<feature type="binding site" evidence="9">
    <location>
        <begin position="108"/>
        <end position="109"/>
    </location>
    <ligand>
        <name>pyridoxal 5'-phosphate</name>
        <dbReference type="ChEBI" id="CHEBI:597326"/>
    </ligand>
</feature>
<dbReference type="RefSeq" id="WP_092368640.1">
    <property type="nucleotide sequence ID" value="NZ_DAINWJ010000080.1"/>
</dbReference>
<feature type="binding site" evidence="9">
    <location>
        <position position="219"/>
    </location>
    <ligand>
        <name>pyridoxal 5'-phosphate</name>
        <dbReference type="ChEBI" id="CHEBI:597326"/>
    </ligand>
</feature>
<feature type="binding site" evidence="9">
    <location>
        <position position="384"/>
    </location>
    <ligand>
        <name>substrate</name>
    </ligand>
</feature>
<dbReference type="InterPro" id="IPR015424">
    <property type="entry name" value="PyrdxlP-dep_Trfase"/>
</dbReference>
<protein>
    <recommendedName>
        <fullName evidence="4 9">LL-diaminopimelate aminotransferase</fullName>
        <shortName evidence="9">DAP-AT</shortName>
        <shortName evidence="9">DAP-aminotransferase</shortName>
        <shortName evidence="9">LL-DAP-aminotransferase</shortName>
        <ecNumber evidence="3 9">2.6.1.83</ecNumber>
    </recommendedName>
</protein>
<dbReference type="NCBIfam" id="TIGR03542">
    <property type="entry name" value="DAPAT_plant"/>
    <property type="match status" value="1"/>
</dbReference>
<evidence type="ECO:0000256" key="6">
    <source>
        <dbReference type="ARBA" id="ARBA00022679"/>
    </source>
</evidence>
<feature type="binding site" evidence="9">
    <location>
        <position position="72"/>
    </location>
    <ligand>
        <name>pyridoxal 5'-phosphate</name>
        <dbReference type="ChEBI" id="CHEBI:597326"/>
    </ligand>
</feature>
<comment type="similarity">
    <text evidence="9">Belongs to the class-I pyridoxal-phosphate-dependent aminotransferase family. LL-diaminopimelate aminotransferase subfamily.</text>
</comment>
<dbReference type="SUPFAM" id="SSF53383">
    <property type="entry name" value="PLP-dependent transferases"/>
    <property type="match status" value="1"/>
</dbReference>
<keyword evidence="13" id="KW-1185">Reference proteome</keyword>
<keyword evidence="5 9" id="KW-0032">Aminotransferase</keyword>
<dbReference type="EC" id="2.6.1.83" evidence="3 9"/>
<dbReference type="InterPro" id="IPR019942">
    <property type="entry name" value="DapL/ALD1"/>
</dbReference>
<dbReference type="UniPathway" id="UPA00034">
    <property type="reaction ID" value="UER00466"/>
</dbReference>
<comment type="cofactor">
    <cofactor evidence="1 9 10">
        <name>pyridoxal 5'-phosphate</name>
        <dbReference type="ChEBI" id="CHEBI:597326"/>
    </cofactor>
</comment>
<accession>A0A1I0JBE2</accession>
<feature type="binding site" evidence="9">
    <location>
        <position position="109"/>
    </location>
    <ligand>
        <name>substrate</name>
    </ligand>
</feature>
<comment type="subunit">
    <text evidence="9">Homodimer.</text>
</comment>
<keyword evidence="6 9" id="KW-0808">Transferase</keyword>
<feature type="binding site" evidence="9">
    <location>
        <position position="42"/>
    </location>
    <ligand>
        <name>substrate</name>
    </ligand>
</feature>
<dbReference type="GO" id="GO:0010285">
    <property type="term" value="F:L,L-diaminopimelate aminotransferase activity"/>
    <property type="evidence" value="ECO:0007669"/>
    <property type="project" value="UniProtKB-UniRule"/>
</dbReference>
<reference evidence="13" key="1">
    <citation type="submission" date="2016-10" db="EMBL/GenBank/DDBJ databases">
        <authorList>
            <person name="Varghese N."/>
            <person name="Submissions S."/>
        </authorList>
    </citation>
    <scope>NUCLEOTIDE SEQUENCE [LARGE SCALE GENOMIC DNA]</scope>
    <source>
        <strain evidence="13">NLAE-zl-G277</strain>
    </source>
</reference>
<evidence type="ECO:0000256" key="2">
    <source>
        <dbReference type="ARBA" id="ARBA00004982"/>
    </source>
</evidence>
<dbReference type="PROSITE" id="PS00105">
    <property type="entry name" value="AA_TRANSFER_CLASS_1"/>
    <property type="match status" value="1"/>
</dbReference>
<dbReference type="InterPro" id="IPR004839">
    <property type="entry name" value="Aminotransferase_I/II_large"/>
</dbReference>
<feature type="binding site" evidence="9">
    <location>
        <position position="258"/>
    </location>
    <ligand>
        <name>pyridoxal 5'-phosphate</name>
        <dbReference type="ChEBI" id="CHEBI:597326"/>
    </ligand>
</feature>
<evidence type="ECO:0000313" key="13">
    <source>
        <dbReference type="Proteomes" id="UP000198508"/>
    </source>
</evidence>
<proteinExistence type="inferred from homology"/>
<dbReference type="InterPro" id="IPR015422">
    <property type="entry name" value="PyrdxlP-dep_Trfase_small"/>
</dbReference>
<feature type="binding site" evidence="9">
    <location>
        <position position="188"/>
    </location>
    <ligand>
        <name>substrate</name>
    </ligand>
</feature>
<dbReference type="AlphaFoldDB" id="A0A1I0JBE2"/>
<evidence type="ECO:0000256" key="10">
    <source>
        <dbReference type="RuleBase" id="RU000481"/>
    </source>
</evidence>
<dbReference type="Gene3D" id="3.90.1150.10">
    <property type="entry name" value="Aspartate Aminotransferase, domain 1"/>
    <property type="match status" value="1"/>
</dbReference>
<sequence>MLTINENYLKLPGSYLFSDIAKKVAAYQKAHPEREIIRLGIGDVTQPIAPAIVEALHRAVDEMGDAGTFRGYAPDLGYDFLREAIVENDYRAWGCAVEADEIFVSDGAKSDCGNIQEIFGPDCRIAVCDPVYPVYVDSNVMAGRAGTYDPATGKWSRVIYMPCTAENGFVPELPKERPDLIYLCVPNNPTGTALTRDQLAVWVNYANENGAVILYDAAYEAYITEQDVPHSIYEISGARTCAVEFRSFSKKAGFTGLRLGFTVVPRDLTCGGTALHGLWARRHGTKFNGAPYIVQRAGEAVYSAEGKRQVEAQVACYMENARVILQGLKEADCTVFGGVNSPYIWLKTPEGMTSWQFFDFLLENANVVGTPGSGFGPSGEGYFRLTAFGTAENTARAMERMRKVLGRPKSFS</sequence>
<evidence type="ECO:0000256" key="1">
    <source>
        <dbReference type="ARBA" id="ARBA00001933"/>
    </source>
</evidence>
<feature type="domain" description="Aminotransferase class I/classII large" evidence="11">
    <location>
        <begin position="35"/>
        <end position="400"/>
    </location>
</feature>
<evidence type="ECO:0000256" key="4">
    <source>
        <dbReference type="ARBA" id="ARBA00018052"/>
    </source>
</evidence>
<comment type="function">
    <text evidence="9">Involved in the synthesis of meso-diaminopimelate (m-DAP or DL-DAP), required for both lysine and peptidoglycan biosynthesis. Catalyzes the direct conversion of tetrahydrodipicolinate to LL-diaminopimelate.</text>
</comment>
<evidence type="ECO:0000313" key="12">
    <source>
        <dbReference type="EMBL" id="SEU07251.1"/>
    </source>
</evidence>
<feature type="binding site" evidence="9">
    <location>
        <position position="15"/>
    </location>
    <ligand>
        <name>substrate</name>
    </ligand>
</feature>
<dbReference type="STRING" id="460384.SAMN05216313_12826"/>
<feature type="binding site" evidence="9">
    <location>
        <position position="288"/>
    </location>
    <ligand>
        <name>substrate</name>
    </ligand>
</feature>
<name>A0A1I0JBE2_9FIRM</name>
<dbReference type="InterPro" id="IPR015421">
    <property type="entry name" value="PyrdxlP-dep_Trfase_major"/>
</dbReference>
<feature type="binding site" evidence="9">
    <location>
        <position position="132"/>
    </location>
    <ligand>
        <name>substrate</name>
    </ligand>
</feature>
<feature type="binding site" evidence="9">
    <location>
        <position position="288"/>
    </location>
    <ligand>
        <name>pyridoxal 5'-phosphate</name>
        <dbReference type="ChEBI" id="CHEBI:597326"/>
    </ligand>
</feature>
<dbReference type="CDD" id="cd00609">
    <property type="entry name" value="AAT_like"/>
    <property type="match status" value="1"/>
</dbReference>
<dbReference type="GO" id="GO:0030170">
    <property type="term" value="F:pyridoxal phosphate binding"/>
    <property type="evidence" value="ECO:0007669"/>
    <property type="project" value="UniProtKB-UniRule"/>
</dbReference>
<dbReference type="HAMAP" id="MF_01642">
    <property type="entry name" value="DapL_aminotrans_1"/>
    <property type="match status" value="1"/>
</dbReference>
<dbReference type="Gene3D" id="3.40.640.10">
    <property type="entry name" value="Type I PLP-dependent aspartate aminotransferase-like (Major domain)"/>
    <property type="match status" value="1"/>
</dbReference>
<evidence type="ECO:0000256" key="7">
    <source>
        <dbReference type="ARBA" id="ARBA00022898"/>
    </source>
</evidence>
<dbReference type="FunFam" id="3.40.640.10:FF:000099">
    <property type="entry name" value="LL-diaminopimelate aminotransferase, chloroplastic"/>
    <property type="match status" value="1"/>
</dbReference>
<dbReference type="Pfam" id="PF00155">
    <property type="entry name" value="Aminotran_1_2"/>
    <property type="match status" value="1"/>
</dbReference>
<evidence type="ECO:0000256" key="5">
    <source>
        <dbReference type="ARBA" id="ARBA00022576"/>
    </source>
</evidence>
<evidence type="ECO:0000256" key="8">
    <source>
        <dbReference type="ARBA" id="ARBA00051934"/>
    </source>
</evidence>
<evidence type="ECO:0000256" key="3">
    <source>
        <dbReference type="ARBA" id="ARBA00013138"/>
    </source>
</evidence>
<comment type="pathway">
    <text evidence="2 9">Amino-acid biosynthesis; L-lysine biosynthesis via DAP pathway; LL-2,6-diaminopimelate from (S)-tetrahydrodipicolinate (aminotransferase route): step 1/1.</text>
</comment>
<gene>
    <name evidence="9" type="primary">dapL</name>
    <name evidence="12" type="ORF">SAMN05216313_12826</name>
</gene>
<feature type="binding site" evidence="9">
    <location>
        <position position="132"/>
    </location>
    <ligand>
        <name>pyridoxal 5'-phosphate</name>
        <dbReference type="ChEBI" id="CHEBI:597326"/>
    </ligand>
</feature>
<dbReference type="Proteomes" id="UP000198508">
    <property type="component" value="Unassembled WGS sequence"/>
</dbReference>
<feature type="binding site" evidence="9">
    <location>
        <begin position="247"/>
        <end position="249"/>
    </location>
    <ligand>
        <name>pyridoxal 5'-phosphate</name>
        <dbReference type="ChEBI" id="CHEBI:597326"/>
    </ligand>
</feature>
<dbReference type="InterPro" id="IPR004838">
    <property type="entry name" value="NHTrfase_class1_PyrdxlP-BS"/>
</dbReference>
<evidence type="ECO:0000256" key="9">
    <source>
        <dbReference type="HAMAP-Rule" id="MF_01642"/>
    </source>
</evidence>
<dbReference type="PANTHER" id="PTHR43144">
    <property type="entry name" value="AMINOTRANSFERASE"/>
    <property type="match status" value="1"/>
</dbReference>
<organism evidence="12 13">
    <name type="scientific">Enterocloster lavalensis</name>
    <dbReference type="NCBI Taxonomy" id="460384"/>
    <lineage>
        <taxon>Bacteria</taxon>
        <taxon>Bacillati</taxon>
        <taxon>Bacillota</taxon>
        <taxon>Clostridia</taxon>
        <taxon>Lachnospirales</taxon>
        <taxon>Lachnospiraceae</taxon>
        <taxon>Enterocloster</taxon>
    </lineage>
</organism>
<keyword evidence="7 9" id="KW-0663">Pyridoxal phosphate</keyword>
<dbReference type="EMBL" id="FOIM01000028">
    <property type="protein sequence ID" value="SEU07251.1"/>
    <property type="molecule type" value="Genomic_DNA"/>
</dbReference>
<dbReference type="GO" id="GO:0033362">
    <property type="term" value="P:lysine biosynthetic process via diaminopimelate, diaminopimelate-aminotransferase pathway"/>
    <property type="evidence" value="ECO:0007669"/>
    <property type="project" value="UniProtKB-UniRule"/>
</dbReference>
<comment type="catalytic activity">
    <reaction evidence="8 9">
        <text>(2S,6S)-2,6-diaminopimelate + 2-oxoglutarate = (S)-2,3,4,5-tetrahydrodipicolinate + L-glutamate + H2O + H(+)</text>
        <dbReference type="Rhea" id="RHEA:23988"/>
        <dbReference type="ChEBI" id="CHEBI:15377"/>
        <dbReference type="ChEBI" id="CHEBI:15378"/>
        <dbReference type="ChEBI" id="CHEBI:16810"/>
        <dbReference type="ChEBI" id="CHEBI:16845"/>
        <dbReference type="ChEBI" id="CHEBI:29985"/>
        <dbReference type="ChEBI" id="CHEBI:57609"/>
        <dbReference type="EC" id="2.6.1.83"/>
    </reaction>
</comment>
<feature type="binding site" evidence="9">
    <location>
        <position position="188"/>
    </location>
    <ligand>
        <name>pyridoxal 5'-phosphate</name>
        <dbReference type="ChEBI" id="CHEBI:597326"/>
    </ligand>
</feature>
<feature type="modified residue" description="N6-(pyridoxal phosphate)lysine" evidence="9">
    <location>
        <position position="250"/>
    </location>
</feature>